<dbReference type="InterPro" id="IPR007739">
    <property type="entry name" value="RgpF"/>
</dbReference>
<protein>
    <submittedName>
        <fullName evidence="1">Glycoside hydrolase family 99-like domain-containing protein</fullName>
    </submittedName>
</protein>
<dbReference type="Gene3D" id="3.20.20.80">
    <property type="entry name" value="Glycosidases"/>
    <property type="match status" value="1"/>
</dbReference>
<organism evidence="1 2">
    <name type="scientific">Rheinheimera tilapiae</name>
    <dbReference type="NCBI Taxonomy" id="875043"/>
    <lineage>
        <taxon>Bacteria</taxon>
        <taxon>Pseudomonadati</taxon>
        <taxon>Pseudomonadota</taxon>
        <taxon>Gammaproteobacteria</taxon>
        <taxon>Chromatiales</taxon>
        <taxon>Chromatiaceae</taxon>
        <taxon>Rheinheimera</taxon>
    </lineage>
</organism>
<dbReference type="InterPro" id="IPR032719">
    <property type="entry name" value="WbsX"/>
</dbReference>
<gene>
    <name evidence="1" type="ORF">ACFFJP_02880</name>
</gene>
<dbReference type="Proteomes" id="UP001589813">
    <property type="component" value="Unassembled WGS sequence"/>
</dbReference>
<dbReference type="Pfam" id="PF14307">
    <property type="entry name" value="Glyco_tran_WbsX"/>
    <property type="match status" value="1"/>
</dbReference>
<keyword evidence="2" id="KW-1185">Reference proteome</keyword>
<dbReference type="PANTHER" id="PTHR41244">
    <property type="entry name" value="RHAMNAN SYNTHESIS F"/>
    <property type="match status" value="1"/>
</dbReference>
<sequence length="793" mass="92456">MMNNKECTNLQKANICFRAGDYSSALEYYSKVIEQQPELISMVEVNVALCKSRMGTSHSVISEISQTDLQVNGSTEDLHSAYVESFDIEFYLKRYPDIMNSGTDPFSHYSTWGWREGRLPNAWFDPVYYLEKYDDVKDSGFEPLLHYVKLGVHEKRKTKEFSISAVSESVKANIQKIKFDDVSEGFVEYKENVKISPGVKLLAFYLPQFHPFPENDTWWGKGFTEWTNVTKAQPNFSGHYQPHYPIHNGYYDLRVPEVMAEQAELAKNYGIHGFNFYYYWFDGKVLMHRPFEILLKHKEIDINFCITWANENWTRRWDGAENDVLIGQNHCEEDSIKFIEHMFQYFNDSRYIKINNKPVLIVYRANIIPDMAATISLWRRKVEQAGFEGIYVIGAQTFGFKDPKEYGFDAAMEFPPHTVKSNRINDMLEITNDNFEGNIYSYDEVVKNSCTQPRVDYKKFRTAMLSWDNTARKQNASHIFANFTMLKYKQWLSNITHQVFNDDQFNDDEKIVFVNAWNEWAEGTHLEPDRRKGYSYLQTTFDVLKEFDANNSKVLGKKIKNRTNAYAVVIHIHYTDVWFDILKYLENMSSIGFDLYVTITNTSNNIVENILCSFPNAQITLVENRGRDIRPFIEVYSQIKYFGYSAVCKIHSKKSVYRQDGDKIRDEIFDALLGNKERISEIVQMLKNDKNKVGLITLEKYLIEHSDKNMMYDRDIVYSLAELLEIEFEFSVFPAGSMYWFRPEALNGIEKIQDHLFEPEEGLADGTLAHGIERILHTIVCSNGFNSSVVPGV</sequence>
<dbReference type="Pfam" id="PF05045">
    <property type="entry name" value="RgpF"/>
    <property type="match status" value="1"/>
</dbReference>
<comment type="caution">
    <text evidence="1">The sequence shown here is derived from an EMBL/GenBank/DDBJ whole genome shotgun (WGS) entry which is preliminary data.</text>
</comment>
<dbReference type="EMBL" id="JBHLXP010000001">
    <property type="protein sequence ID" value="MFC0047233.1"/>
    <property type="molecule type" value="Genomic_DNA"/>
</dbReference>
<dbReference type="SUPFAM" id="SSF48452">
    <property type="entry name" value="TPR-like"/>
    <property type="match status" value="1"/>
</dbReference>
<dbReference type="InterPro" id="IPR011990">
    <property type="entry name" value="TPR-like_helical_dom_sf"/>
</dbReference>
<dbReference type="RefSeq" id="WP_377240308.1">
    <property type="nucleotide sequence ID" value="NZ_JBHLXP010000001.1"/>
</dbReference>
<reference evidence="1 2" key="1">
    <citation type="submission" date="2024-09" db="EMBL/GenBank/DDBJ databases">
        <authorList>
            <person name="Sun Q."/>
            <person name="Mori K."/>
        </authorList>
    </citation>
    <scope>NUCLEOTIDE SEQUENCE [LARGE SCALE GENOMIC DNA]</scope>
    <source>
        <strain evidence="1 2">KCTC 23315</strain>
    </source>
</reference>
<proteinExistence type="predicted"/>
<name>A0ABV6BB49_9GAMM</name>
<evidence type="ECO:0000313" key="1">
    <source>
        <dbReference type="EMBL" id="MFC0047233.1"/>
    </source>
</evidence>
<accession>A0ABV6BB49</accession>
<dbReference type="PANTHER" id="PTHR41244:SF1">
    <property type="entry name" value="GLYCOSYLTRANSFERASE"/>
    <property type="match status" value="1"/>
</dbReference>
<dbReference type="CDD" id="cd11579">
    <property type="entry name" value="Glyco_tran_WbsX"/>
    <property type="match status" value="1"/>
</dbReference>
<dbReference type="Gene3D" id="1.25.40.10">
    <property type="entry name" value="Tetratricopeptide repeat domain"/>
    <property type="match status" value="1"/>
</dbReference>
<evidence type="ECO:0000313" key="2">
    <source>
        <dbReference type="Proteomes" id="UP001589813"/>
    </source>
</evidence>